<name>A0A3L8AEZ8_9BACE</name>
<sequence>MVIFDYFRALLFDWRKKRAISEARRSADLYRKKFLVLVYQGRPVCVSMQGVKQLIRQKRFPGLTAEKARQIAIYEATPKPLRPCS</sequence>
<protein>
    <submittedName>
        <fullName evidence="1">Uncharacterized protein</fullName>
    </submittedName>
</protein>
<dbReference type="EMBL" id="RAZM01000012">
    <property type="protein sequence ID" value="RLT80880.1"/>
    <property type="molecule type" value="Genomic_DNA"/>
</dbReference>
<dbReference type="Proteomes" id="UP000267159">
    <property type="component" value="Unassembled WGS sequence"/>
</dbReference>
<dbReference type="AlphaFoldDB" id="A0A3L8AEZ8"/>
<evidence type="ECO:0000313" key="2">
    <source>
        <dbReference type="Proteomes" id="UP000267159"/>
    </source>
</evidence>
<evidence type="ECO:0000313" key="1">
    <source>
        <dbReference type="EMBL" id="RLT80880.1"/>
    </source>
</evidence>
<dbReference type="RefSeq" id="WP_121765533.1">
    <property type="nucleotide sequence ID" value="NZ_JAQOUP010000120.1"/>
</dbReference>
<organism evidence="1 2">
    <name type="scientific">Bacteroides acidifaciens</name>
    <dbReference type="NCBI Taxonomy" id="85831"/>
    <lineage>
        <taxon>Bacteria</taxon>
        <taxon>Pseudomonadati</taxon>
        <taxon>Bacteroidota</taxon>
        <taxon>Bacteroidia</taxon>
        <taxon>Bacteroidales</taxon>
        <taxon>Bacteroidaceae</taxon>
        <taxon>Bacteroides</taxon>
    </lineage>
</organism>
<proteinExistence type="predicted"/>
<comment type="caution">
    <text evidence="1">The sequence shown here is derived from an EMBL/GenBank/DDBJ whole genome shotgun (WGS) entry which is preliminary data.</text>
</comment>
<accession>A0A3L8AEZ8</accession>
<gene>
    <name evidence="1" type="ORF">D7Y07_05700</name>
</gene>
<reference evidence="1 2" key="1">
    <citation type="submission" date="2018-09" db="EMBL/GenBank/DDBJ databases">
        <title>Murine metabolic-syndrome-specific gut microbial biobank.</title>
        <authorList>
            <person name="Liu C."/>
        </authorList>
    </citation>
    <scope>NUCLEOTIDE SEQUENCE [LARGE SCALE GENOMIC DNA]</scope>
    <source>
        <strain evidence="1 2">0.1X-D8-26</strain>
    </source>
</reference>